<accession>A0A842HEQ0</accession>
<reference evidence="1 2" key="1">
    <citation type="submission" date="2020-07" db="EMBL/GenBank/DDBJ databases">
        <authorList>
            <person name="Feng X."/>
        </authorList>
    </citation>
    <scope>NUCLEOTIDE SEQUENCE [LARGE SCALE GENOMIC DNA]</scope>
    <source>
        <strain evidence="1 2">JCM31066</strain>
    </source>
</reference>
<dbReference type="Proteomes" id="UP000546464">
    <property type="component" value="Unassembled WGS sequence"/>
</dbReference>
<keyword evidence="2" id="KW-1185">Reference proteome</keyword>
<organism evidence="1 2">
    <name type="scientific">Ruficoccus amylovorans</name>
    <dbReference type="NCBI Taxonomy" id="1804625"/>
    <lineage>
        <taxon>Bacteria</taxon>
        <taxon>Pseudomonadati</taxon>
        <taxon>Verrucomicrobiota</taxon>
        <taxon>Opitutia</taxon>
        <taxon>Puniceicoccales</taxon>
        <taxon>Cerasicoccaceae</taxon>
        <taxon>Ruficoccus</taxon>
    </lineage>
</organism>
<gene>
    <name evidence="1" type="ORF">H5P28_05905</name>
</gene>
<evidence type="ECO:0000313" key="1">
    <source>
        <dbReference type="EMBL" id="MBC2593791.1"/>
    </source>
</evidence>
<name>A0A842HEQ0_9BACT</name>
<proteinExistence type="predicted"/>
<dbReference type="AlphaFoldDB" id="A0A842HEQ0"/>
<evidence type="ECO:0000313" key="2">
    <source>
        <dbReference type="Proteomes" id="UP000546464"/>
    </source>
</evidence>
<protein>
    <submittedName>
        <fullName evidence="1">Uncharacterized protein</fullName>
    </submittedName>
</protein>
<sequence>MNANNAIISGGINLAVKTNDGAEETVTVRLLKIREFPDYLRLVDQEERLAEFLCDKPEGWAETLTVDSLLDICEQGHGINFKNACRWGERRAQVNEALLPIAASGQKVRSVLPISAPSVPASSAKA</sequence>
<dbReference type="EMBL" id="JACHVB010000014">
    <property type="protein sequence ID" value="MBC2593791.1"/>
    <property type="molecule type" value="Genomic_DNA"/>
</dbReference>
<comment type="caution">
    <text evidence="1">The sequence shown here is derived from an EMBL/GenBank/DDBJ whole genome shotgun (WGS) entry which is preliminary data.</text>
</comment>
<dbReference type="RefSeq" id="WP_185674790.1">
    <property type="nucleotide sequence ID" value="NZ_JACHVB010000014.1"/>
</dbReference>